<dbReference type="InterPro" id="IPR034122">
    <property type="entry name" value="Retropepsin-like_bacterial"/>
</dbReference>
<proteinExistence type="predicted"/>
<dbReference type="InterPro" id="IPR021109">
    <property type="entry name" value="Peptidase_aspartic_dom_sf"/>
</dbReference>
<accession>A0ABW4LCX7</accession>
<evidence type="ECO:0000313" key="2">
    <source>
        <dbReference type="EMBL" id="MFD1720565.1"/>
    </source>
</evidence>
<name>A0ABW4LCX7_9MICO</name>
<protein>
    <submittedName>
        <fullName evidence="2">Retropepsin-like aspartic protease</fullName>
        <ecNumber evidence="2">3.4.23.-</ecNumber>
    </submittedName>
</protein>
<dbReference type="Gene3D" id="2.40.70.10">
    <property type="entry name" value="Acid Proteases"/>
    <property type="match status" value="1"/>
</dbReference>
<keyword evidence="3" id="KW-1185">Reference proteome</keyword>
<dbReference type="Proteomes" id="UP001597347">
    <property type="component" value="Unassembled WGS sequence"/>
</dbReference>
<evidence type="ECO:0000313" key="3">
    <source>
        <dbReference type="Proteomes" id="UP001597347"/>
    </source>
</evidence>
<organism evidence="2 3">
    <name type="scientific">Amnibacterium endophyticum</name>
    <dbReference type="NCBI Taxonomy" id="2109337"/>
    <lineage>
        <taxon>Bacteria</taxon>
        <taxon>Bacillati</taxon>
        <taxon>Actinomycetota</taxon>
        <taxon>Actinomycetes</taxon>
        <taxon>Micrococcales</taxon>
        <taxon>Microbacteriaceae</taxon>
        <taxon>Amnibacterium</taxon>
    </lineage>
</organism>
<dbReference type="Pfam" id="PF13650">
    <property type="entry name" value="Asp_protease_2"/>
    <property type="match status" value="1"/>
</dbReference>
<dbReference type="EMBL" id="JBHUEA010000003">
    <property type="protein sequence ID" value="MFD1720565.1"/>
    <property type="molecule type" value="Genomic_DNA"/>
</dbReference>
<feature type="signal peptide" evidence="1">
    <location>
        <begin position="1"/>
        <end position="22"/>
    </location>
</feature>
<dbReference type="SUPFAM" id="SSF50630">
    <property type="entry name" value="Acid proteases"/>
    <property type="match status" value="1"/>
</dbReference>
<dbReference type="GO" id="GO:0016787">
    <property type="term" value="F:hydrolase activity"/>
    <property type="evidence" value="ECO:0007669"/>
    <property type="project" value="UniProtKB-KW"/>
</dbReference>
<gene>
    <name evidence="2" type="ORF">ACFSBI_03310</name>
</gene>
<reference evidence="3" key="1">
    <citation type="journal article" date="2019" name="Int. J. Syst. Evol. Microbiol.">
        <title>The Global Catalogue of Microorganisms (GCM) 10K type strain sequencing project: providing services to taxonomists for standard genome sequencing and annotation.</title>
        <authorList>
            <consortium name="The Broad Institute Genomics Platform"/>
            <consortium name="The Broad Institute Genome Sequencing Center for Infectious Disease"/>
            <person name="Wu L."/>
            <person name="Ma J."/>
        </authorList>
    </citation>
    <scope>NUCLEOTIDE SEQUENCE [LARGE SCALE GENOMIC DNA]</scope>
    <source>
        <strain evidence="3">CGMCC 1.12471</strain>
    </source>
</reference>
<dbReference type="EC" id="3.4.23.-" evidence="2"/>
<keyword evidence="1" id="KW-0732">Signal</keyword>
<dbReference type="RefSeq" id="WP_377932005.1">
    <property type="nucleotide sequence ID" value="NZ_JBHUEA010000003.1"/>
</dbReference>
<dbReference type="CDD" id="cd05483">
    <property type="entry name" value="retropepsin_like_bacteria"/>
    <property type="match status" value="1"/>
</dbReference>
<keyword evidence="2" id="KW-0378">Hydrolase</keyword>
<sequence length="185" mass="18820">MGMRTRAAAVAVALAAVLPLSACTIVAGPAPVARPSTAASAPTAGATPAGEVTVPLQIVRQDGATLAIVPVMIDGKGPYPFVLDTGAATSGINQQLAQQLDLPETGQQAQVSGVTGSDRVPLVRIEQWSTHGVDLQPTSIGALPFSMGSGGNSRIAGLLGSDQLSRFGSITLDYANEQLRFTTRS</sequence>
<comment type="caution">
    <text evidence="2">The sequence shown here is derived from an EMBL/GenBank/DDBJ whole genome shotgun (WGS) entry which is preliminary data.</text>
</comment>
<feature type="chain" id="PRO_5045300431" evidence="1">
    <location>
        <begin position="23"/>
        <end position="185"/>
    </location>
</feature>
<evidence type="ECO:0000256" key="1">
    <source>
        <dbReference type="SAM" id="SignalP"/>
    </source>
</evidence>